<reference evidence="9" key="1">
    <citation type="submission" date="2016-04" db="EMBL/GenBank/DDBJ databases">
        <authorList>
            <person name="Evans L.H."/>
            <person name="Alamgir A."/>
            <person name="Owens N."/>
            <person name="Weber N.D."/>
            <person name="Virtaneva K."/>
            <person name="Barbian K."/>
            <person name="Babar A."/>
            <person name="Rosenke K."/>
        </authorList>
    </citation>
    <scope>NUCLEOTIDE SEQUENCE</scope>
    <source>
        <strain evidence="9">86</strain>
    </source>
</reference>
<dbReference type="EMBL" id="FLUN01000001">
    <property type="protein sequence ID" value="SBV96616.1"/>
    <property type="molecule type" value="Genomic_DNA"/>
</dbReference>
<evidence type="ECO:0000259" key="8">
    <source>
        <dbReference type="PROSITE" id="PS51379"/>
    </source>
</evidence>
<dbReference type="PROSITE" id="PS00198">
    <property type="entry name" value="4FE4S_FER_1"/>
    <property type="match status" value="2"/>
</dbReference>
<keyword evidence="6" id="KW-0408">Iron</keyword>
<proteinExistence type="predicted"/>
<dbReference type="PROSITE" id="PS51379">
    <property type="entry name" value="4FE4S_FER_2"/>
    <property type="match status" value="2"/>
</dbReference>
<dbReference type="AlphaFoldDB" id="A0A212JB13"/>
<keyword evidence="4" id="KW-0677">Repeat</keyword>
<organism evidence="9">
    <name type="scientific">uncultured Eubacteriales bacterium</name>
    <dbReference type="NCBI Taxonomy" id="172733"/>
    <lineage>
        <taxon>Bacteria</taxon>
        <taxon>Bacillati</taxon>
        <taxon>Bacillota</taxon>
        <taxon>Clostridia</taxon>
        <taxon>Eubacteriales</taxon>
        <taxon>environmental samples</taxon>
    </lineage>
</organism>
<evidence type="ECO:0000256" key="6">
    <source>
        <dbReference type="ARBA" id="ARBA00023004"/>
    </source>
</evidence>
<dbReference type="PANTHER" id="PTHR43687:SF6">
    <property type="entry name" value="L-ASPARTATE SEMIALDEHYDE SULFURTRANSFERASE IRON-SULFUR SUBUNIT"/>
    <property type="match status" value="1"/>
</dbReference>
<dbReference type="InterPro" id="IPR050572">
    <property type="entry name" value="Fe-S_Ferredoxin"/>
</dbReference>
<feature type="domain" description="4Fe-4S ferredoxin-type" evidence="8">
    <location>
        <begin position="3"/>
        <end position="32"/>
    </location>
</feature>
<evidence type="ECO:0000256" key="7">
    <source>
        <dbReference type="ARBA" id="ARBA00023014"/>
    </source>
</evidence>
<dbReference type="Pfam" id="PF12838">
    <property type="entry name" value="Fer4_7"/>
    <property type="match status" value="1"/>
</dbReference>
<keyword evidence="2" id="KW-0004">4Fe-4S</keyword>
<evidence type="ECO:0000256" key="1">
    <source>
        <dbReference type="ARBA" id="ARBA00022448"/>
    </source>
</evidence>
<gene>
    <name evidence="9" type="ORF">KL86CLO1_10801</name>
</gene>
<sequence length="67" mass="6888">MAKRLAIISRACVACGSCVPVCPLNALSMDRGLAARVDGAKCVGCGKCEKICPAGIIEIVERPGGER</sequence>
<keyword evidence="5" id="KW-0249">Electron transport</keyword>
<dbReference type="InterPro" id="IPR017896">
    <property type="entry name" value="4Fe4S_Fe-S-bd"/>
</dbReference>
<keyword evidence="3" id="KW-0479">Metal-binding</keyword>
<name>A0A212JB13_9FIRM</name>
<evidence type="ECO:0000256" key="4">
    <source>
        <dbReference type="ARBA" id="ARBA00022737"/>
    </source>
</evidence>
<evidence type="ECO:0000256" key="3">
    <source>
        <dbReference type="ARBA" id="ARBA00022723"/>
    </source>
</evidence>
<keyword evidence="7" id="KW-0411">Iron-sulfur</keyword>
<dbReference type="PANTHER" id="PTHR43687">
    <property type="entry name" value="ADENYLYLSULFATE REDUCTASE, BETA SUBUNIT"/>
    <property type="match status" value="1"/>
</dbReference>
<evidence type="ECO:0000313" key="9">
    <source>
        <dbReference type="EMBL" id="SBV96616.1"/>
    </source>
</evidence>
<protein>
    <submittedName>
        <fullName evidence="9">4Fe-4S binding domain protein</fullName>
    </submittedName>
</protein>
<dbReference type="InterPro" id="IPR017900">
    <property type="entry name" value="4Fe4S_Fe_S_CS"/>
</dbReference>
<evidence type="ECO:0000256" key="5">
    <source>
        <dbReference type="ARBA" id="ARBA00022982"/>
    </source>
</evidence>
<dbReference type="Gene3D" id="3.30.70.20">
    <property type="match status" value="1"/>
</dbReference>
<feature type="domain" description="4Fe-4S ferredoxin-type" evidence="8">
    <location>
        <begin position="33"/>
        <end position="62"/>
    </location>
</feature>
<evidence type="ECO:0000256" key="2">
    <source>
        <dbReference type="ARBA" id="ARBA00022485"/>
    </source>
</evidence>
<dbReference type="SUPFAM" id="SSF54862">
    <property type="entry name" value="4Fe-4S ferredoxins"/>
    <property type="match status" value="1"/>
</dbReference>
<keyword evidence="1" id="KW-0813">Transport</keyword>
<accession>A0A212JB13</accession>
<dbReference type="GO" id="GO:0046872">
    <property type="term" value="F:metal ion binding"/>
    <property type="evidence" value="ECO:0007669"/>
    <property type="project" value="UniProtKB-KW"/>
</dbReference>
<dbReference type="GO" id="GO:0051539">
    <property type="term" value="F:4 iron, 4 sulfur cluster binding"/>
    <property type="evidence" value="ECO:0007669"/>
    <property type="project" value="UniProtKB-KW"/>
</dbReference>